<dbReference type="SFLD" id="SFLDG01061">
    <property type="entry name" value="methylthiotransferase"/>
    <property type="match status" value="1"/>
</dbReference>
<dbReference type="Pfam" id="PF01938">
    <property type="entry name" value="TRAM"/>
    <property type="match status" value="1"/>
</dbReference>
<dbReference type="PROSITE" id="PS01278">
    <property type="entry name" value="MTTASE_RADICAL"/>
    <property type="match status" value="1"/>
</dbReference>
<gene>
    <name evidence="10" type="primary">miaB_3</name>
    <name evidence="10" type="ORF">GALL_48320</name>
</gene>
<dbReference type="InterPro" id="IPR023404">
    <property type="entry name" value="rSAM_horseshoe"/>
</dbReference>
<feature type="domain" description="Radical SAM core" evidence="9">
    <location>
        <begin position="172"/>
        <end position="406"/>
    </location>
</feature>
<evidence type="ECO:0000256" key="4">
    <source>
        <dbReference type="ARBA" id="ARBA00022723"/>
    </source>
</evidence>
<dbReference type="HAMAP" id="MF_01864">
    <property type="entry name" value="tRNA_metthiotr_MiaB"/>
    <property type="match status" value="1"/>
</dbReference>
<keyword evidence="3" id="KW-0949">S-adenosyl-L-methionine</keyword>
<dbReference type="NCBIfam" id="TIGR01574">
    <property type="entry name" value="miaB-methiolase"/>
    <property type="match status" value="1"/>
</dbReference>
<evidence type="ECO:0000256" key="3">
    <source>
        <dbReference type="ARBA" id="ARBA00022691"/>
    </source>
</evidence>
<dbReference type="CDD" id="cd01335">
    <property type="entry name" value="Radical_SAM"/>
    <property type="match status" value="1"/>
</dbReference>
<evidence type="ECO:0000259" key="8">
    <source>
        <dbReference type="PROSITE" id="PS51449"/>
    </source>
</evidence>
<dbReference type="GO" id="GO:0005829">
    <property type="term" value="C:cytosol"/>
    <property type="evidence" value="ECO:0007669"/>
    <property type="project" value="TreeGrafter"/>
</dbReference>
<dbReference type="SFLD" id="SFLDG01082">
    <property type="entry name" value="B12-binding_domain_containing"/>
    <property type="match status" value="1"/>
</dbReference>
<dbReference type="NCBIfam" id="TIGR00089">
    <property type="entry name" value="MiaB/RimO family radical SAM methylthiotransferase"/>
    <property type="match status" value="1"/>
</dbReference>
<proteinExistence type="inferred from homology"/>
<dbReference type="EC" id="2.8.4.3" evidence="10"/>
<dbReference type="InterPro" id="IPR013848">
    <property type="entry name" value="Methylthiotransferase_N"/>
</dbReference>
<dbReference type="InterPro" id="IPR006463">
    <property type="entry name" value="MiaB_methiolase"/>
</dbReference>
<dbReference type="GO" id="GO:0035597">
    <property type="term" value="F:tRNA-2-methylthio-N(6)-dimethylallyladenosine(37) synthase activity"/>
    <property type="evidence" value="ECO:0007669"/>
    <property type="project" value="UniProtKB-EC"/>
</dbReference>
<dbReference type="PANTHER" id="PTHR43020">
    <property type="entry name" value="CDK5 REGULATORY SUBUNIT-ASSOCIATED PROTEIN 1"/>
    <property type="match status" value="1"/>
</dbReference>
<keyword evidence="2" id="KW-0004">4Fe-4S</keyword>
<dbReference type="InterPro" id="IPR005839">
    <property type="entry name" value="Methylthiotransferase"/>
</dbReference>
<sequence length="484" mass="55201">MEIMELQSKVHDEAKQGEAYSPFESDPNQYKKRFYIESYGCAMNFSDSEIVASILNTEGFGATKNFEEADLVLLNTCSIREKAEQTVRKRLTEFRKTKHKKPGMLIGVLGCMAERLKTKLLEEEKLVDLVVGPDAYRSLPSLIEEAEGGQKSVNVLLSRDETYADISPVRLDSNGICAFISIMRGCNNMCSFCVVPFTRGRERSRDAHSIIAEAKDLHSKGYKEVTLLGQNVDSYYWIDEAKNEIVTFATLLEKVALVAPDLRVRFSTSHPKDITDEVLYTMAKHKNICKYIHLPVQSGSSRILQLMNRTYTREWYLAKVDRIKEIMPDCSISADIIAGFCTETEEDHQLTLSVMEYSKYDYSYMFFYSERPGTLAEKRYDDDVAEETKKRRLAEIIEVQNRLSKESNLLDLGKVFEVLIEGESKKNNNDWKGRNSQNKVLIFPKENYAFKAGDYAMVKVTECTQGTLIGKIIPPTPEGELHEI</sequence>
<dbReference type="Gene3D" id="3.40.50.12160">
    <property type="entry name" value="Methylthiotransferase, N-terminal domain"/>
    <property type="match status" value="1"/>
</dbReference>
<evidence type="ECO:0000256" key="2">
    <source>
        <dbReference type="ARBA" id="ARBA00022485"/>
    </source>
</evidence>
<feature type="domain" description="TRAM" evidence="7">
    <location>
        <begin position="409"/>
        <end position="474"/>
    </location>
</feature>
<dbReference type="PROSITE" id="PS51449">
    <property type="entry name" value="MTTASE_N"/>
    <property type="match status" value="1"/>
</dbReference>
<evidence type="ECO:0000259" key="9">
    <source>
        <dbReference type="PROSITE" id="PS51918"/>
    </source>
</evidence>
<feature type="domain" description="MTTase N-terminal" evidence="8">
    <location>
        <begin position="32"/>
        <end position="148"/>
    </location>
</feature>
<dbReference type="PANTHER" id="PTHR43020:SF2">
    <property type="entry name" value="MITOCHONDRIAL TRNA METHYLTHIOTRANSFERASE CDK5RAP1"/>
    <property type="match status" value="1"/>
</dbReference>
<dbReference type="InterPro" id="IPR058240">
    <property type="entry name" value="rSAM_sf"/>
</dbReference>
<dbReference type="FunFam" id="3.40.50.12160:FF:000003">
    <property type="entry name" value="CDK5 regulatory subunit-associated protein 1"/>
    <property type="match status" value="1"/>
</dbReference>
<keyword evidence="10" id="KW-0808">Transferase</keyword>
<evidence type="ECO:0000256" key="1">
    <source>
        <dbReference type="ARBA" id="ARBA00001966"/>
    </source>
</evidence>
<dbReference type="SUPFAM" id="SSF102114">
    <property type="entry name" value="Radical SAM enzymes"/>
    <property type="match status" value="1"/>
</dbReference>
<dbReference type="GO" id="GO:0046872">
    <property type="term" value="F:metal ion binding"/>
    <property type="evidence" value="ECO:0007669"/>
    <property type="project" value="UniProtKB-KW"/>
</dbReference>
<keyword evidence="4" id="KW-0479">Metal-binding</keyword>
<accession>A0A1J5T0S1</accession>
<evidence type="ECO:0000259" key="7">
    <source>
        <dbReference type="PROSITE" id="PS50926"/>
    </source>
</evidence>
<dbReference type="SMART" id="SM00729">
    <property type="entry name" value="Elp3"/>
    <property type="match status" value="1"/>
</dbReference>
<evidence type="ECO:0000256" key="6">
    <source>
        <dbReference type="ARBA" id="ARBA00023014"/>
    </source>
</evidence>
<comment type="cofactor">
    <cofactor evidence="1">
        <name>[4Fe-4S] cluster</name>
        <dbReference type="ChEBI" id="CHEBI:49883"/>
    </cofactor>
</comment>
<dbReference type="SFLD" id="SFLDF00413">
    <property type="entry name" value="CDK5RAP1"/>
    <property type="match status" value="1"/>
</dbReference>
<name>A0A1J5T0S1_9ZZZZ</name>
<protein>
    <submittedName>
        <fullName evidence="10">tRNA-2-methylthio-N(6)-dimethylallyladenosine synthase</fullName>
        <ecNumber evidence="10">2.8.4.3</ecNumber>
    </submittedName>
</protein>
<dbReference type="InterPro" id="IPR006638">
    <property type="entry name" value="Elp3/MiaA/NifB-like_rSAM"/>
</dbReference>
<dbReference type="PROSITE" id="PS50926">
    <property type="entry name" value="TRAM"/>
    <property type="match status" value="1"/>
</dbReference>
<dbReference type="InterPro" id="IPR038135">
    <property type="entry name" value="Methylthiotransferase_N_sf"/>
</dbReference>
<dbReference type="GO" id="GO:0051539">
    <property type="term" value="F:4 iron, 4 sulfur cluster binding"/>
    <property type="evidence" value="ECO:0007669"/>
    <property type="project" value="UniProtKB-KW"/>
</dbReference>
<reference evidence="10" key="1">
    <citation type="submission" date="2016-10" db="EMBL/GenBank/DDBJ databases">
        <title>Sequence of Gallionella enrichment culture.</title>
        <authorList>
            <person name="Poehlein A."/>
            <person name="Muehling M."/>
            <person name="Daniel R."/>
        </authorList>
    </citation>
    <scope>NUCLEOTIDE SEQUENCE</scope>
</reference>
<keyword evidence="5" id="KW-0408">Iron</keyword>
<dbReference type="SFLD" id="SFLDS00029">
    <property type="entry name" value="Radical_SAM"/>
    <property type="match status" value="1"/>
</dbReference>
<keyword evidence="6" id="KW-0411">Iron-sulfur</keyword>
<dbReference type="SFLD" id="SFLDF00273">
    <property type="entry name" value="(dimethylallyl)adenosine_tRNA"/>
    <property type="match status" value="1"/>
</dbReference>
<dbReference type="FunFam" id="3.80.30.20:FF:000001">
    <property type="entry name" value="tRNA-2-methylthio-N(6)-dimethylallyladenosine synthase 2"/>
    <property type="match status" value="1"/>
</dbReference>
<dbReference type="AlphaFoldDB" id="A0A1J5T0S1"/>
<dbReference type="InterPro" id="IPR002792">
    <property type="entry name" value="TRAM_dom"/>
</dbReference>
<dbReference type="InterPro" id="IPR007197">
    <property type="entry name" value="rSAM"/>
</dbReference>
<evidence type="ECO:0000256" key="5">
    <source>
        <dbReference type="ARBA" id="ARBA00023004"/>
    </source>
</evidence>
<dbReference type="EMBL" id="MLJW01000012">
    <property type="protein sequence ID" value="OIR14359.1"/>
    <property type="molecule type" value="Genomic_DNA"/>
</dbReference>
<dbReference type="PROSITE" id="PS51918">
    <property type="entry name" value="RADICAL_SAM"/>
    <property type="match status" value="1"/>
</dbReference>
<organism evidence="10">
    <name type="scientific">mine drainage metagenome</name>
    <dbReference type="NCBI Taxonomy" id="410659"/>
    <lineage>
        <taxon>unclassified sequences</taxon>
        <taxon>metagenomes</taxon>
        <taxon>ecological metagenomes</taxon>
    </lineage>
</organism>
<dbReference type="Pfam" id="PF00919">
    <property type="entry name" value="UPF0004"/>
    <property type="match status" value="1"/>
</dbReference>
<dbReference type="InterPro" id="IPR020612">
    <property type="entry name" value="Methylthiotransferase_CS"/>
</dbReference>
<dbReference type="Pfam" id="PF04055">
    <property type="entry name" value="Radical_SAM"/>
    <property type="match status" value="1"/>
</dbReference>
<dbReference type="Gene3D" id="3.80.30.20">
    <property type="entry name" value="tm_1862 like domain"/>
    <property type="match status" value="1"/>
</dbReference>
<comment type="caution">
    <text evidence="10">The sequence shown here is derived from an EMBL/GenBank/DDBJ whole genome shotgun (WGS) entry which is preliminary data.</text>
</comment>
<evidence type="ECO:0000313" key="10">
    <source>
        <dbReference type="EMBL" id="OIR14359.1"/>
    </source>
</evidence>